<keyword evidence="3" id="KW-1185">Reference proteome</keyword>
<feature type="domain" description="VOC" evidence="1">
    <location>
        <begin position="165"/>
        <end position="279"/>
    </location>
</feature>
<dbReference type="SUPFAM" id="SSF54593">
    <property type="entry name" value="Glyoxalase/Bleomycin resistance protein/Dihydroxybiphenyl dioxygenase"/>
    <property type="match status" value="1"/>
</dbReference>
<gene>
    <name evidence="2" type="ORF">ACFFH7_03980</name>
</gene>
<dbReference type="InterPro" id="IPR025870">
    <property type="entry name" value="Glyoxalase-like_dom"/>
</dbReference>
<dbReference type="PANTHER" id="PTHR40265">
    <property type="entry name" value="BLL2707 PROTEIN"/>
    <property type="match status" value="1"/>
</dbReference>
<dbReference type="PROSITE" id="PS51819">
    <property type="entry name" value="VOC"/>
    <property type="match status" value="2"/>
</dbReference>
<comment type="caution">
    <text evidence="2">The sequence shown here is derived from an EMBL/GenBank/DDBJ whole genome shotgun (WGS) entry which is preliminary data.</text>
</comment>
<dbReference type="PANTHER" id="PTHR40265:SF1">
    <property type="entry name" value="GLYOXALASE-LIKE DOMAIN-CONTAINING PROTEIN"/>
    <property type="match status" value="1"/>
</dbReference>
<dbReference type="EMBL" id="JBHLUD010000001">
    <property type="protein sequence ID" value="MFC0540625.1"/>
    <property type="molecule type" value="Genomic_DNA"/>
</dbReference>
<organism evidence="2 3">
    <name type="scientific">Kutzneria chonburiensis</name>
    <dbReference type="NCBI Taxonomy" id="1483604"/>
    <lineage>
        <taxon>Bacteria</taxon>
        <taxon>Bacillati</taxon>
        <taxon>Actinomycetota</taxon>
        <taxon>Actinomycetes</taxon>
        <taxon>Pseudonocardiales</taxon>
        <taxon>Pseudonocardiaceae</taxon>
        <taxon>Kutzneria</taxon>
    </lineage>
</organism>
<accession>A0ABV6MK19</accession>
<reference evidence="2 3" key="1">
    <citation type="submission" date="2024-09" db="EMBL/GenBank/DDBJ databases">
        <authorList>
            <person name="Sun Q."/>
            <person name="Mori K."/>
        </authorList>
    </citation>
    <scope>NUCLEOTIDE SEQUENCE [LARGE SCALE GENOMIC DNA]</scope>
    <source>
        <strain evidence="2 3">TBRC 1432</strain>
    </source>
</reference>
<sequence>MPITGIDHVMLAVADLDTAVAGLAGALGLHAVRGGVHPDFGTANKVVHIPGLYLEMITDHDRAVAGGLPVGRRIIEVSGEGGGWLAFVLGVDDLVGTVEELNAAGLALDPPISGHAVRPDGSIRGFSLGGYGEEFAAGLLPSLISYTHPPQADPHPDDLGYTITGLSRADVAVADIAAGIRRYTTLFGEPPAVRGVDPVLDVATASWRLADGTVVRLIGPGAAIRPGLFGVALAVADVDAAAESARARGVELSKTGIDGEILLDPDRTLNARISFVPTD</sequence>
<dbReference type="RefSeq" id="WP_273939432.1">
    <property type="nucleotide sequence ID" value="NZ_CP097263.1"/>
</dbReference>
<dbReference type="InterPro" id="IPR029068">
    <property type="entry name" value="Glyas_Bleomycin-R_OHBP_Dase"/>
</dbReference>
<proteinExistence type="predicted"/>
<evidence type="ECO:0000313" key="3">
    <source>
        <dbReference type="Proteomes" id="UP001589810"/>
    </source>
</evidence>
<dbReference type="Pfam" id="PF13468">
    <property type="entry name" value="Glyoxalase_3"/>
    <property type="match status" value="1"/>
</dbReference>
<evidence type="ECO:0000259" key="1">
    <source>
        <dbReference type="PROSITE" id="PS51819"/>
    </source>
</evidence>
<dbReference type="Proteomes" id="UP001589810">
    <property type="component" value="Unassembled WGS sequence"/>
</dbReference>
<dbReference type="InterPro" id="IPR037523">
    <property type="entry name" value="VOC_core"/>
</dbReference>
<evidence type="ECO:0000313" key="2">
    <source>
        <dbReference type="EMBL" id="MFC0540625.1"/>
    </source>
</evidence>
<feature type="domain" description="VOC" evidence="1">
    <location>
        <begin position="5"/>
        <end position="138"/>
    </location>
</feature>
<dbReference type="Gene3D" id="3.10.180.10">
    <property type="entry name" value="2,3-Dihydroxybiphenyl 1,2-Dioxygenase, domain 1"/>
    <property type="match status" value="2"/>
</dbReference>
<protein>
    <submittedName>
        <fullName evidence="2">VOC family protein</fullName>
    </submittedName>
</protein>
<name>A0ABV6MK19_9PSEU</name>